<accession>A0A2P8G5B1</accession>
<keyword evidence="4 8" id="KW-0732">Signal</keyword>
<dbReference type="InterPro" id="IPR000933">
    <property type="entry name" value="Glyco_hydro_29"/>
</dbReference>
<dbReference type="Proteomes" id="UP000240978">
    <property type="component" value="Unassembled WGS sequence"/>
</dbReference>
<organism evidence="10 11">
    <name type="scientific">Chitinophaga ginsengisoli</name>
    <dbReference type="NCBI Taxonomy" id="363837"/>
    <lineage>
        <taxon>Bacteria</taxon>
        <taxon>Pseudomonadati</taxon>
        <taxon>Bacteroidota</taxon>
        <taxon>Chitinophagia</taxon>
        <taxon>Chitinophagales</taxon>
        <taxon>Chitinophagaceae</taxon>
        <taxon>Chitinophaga</taxon>
    </lineage>
</organism>
<dbReference type="AlphaFoldDB" id="A0A2P8G5B1"/>
<evidence type="ECO:0000256" key="2">
    <source>
        <dbReference type="ARBA" id="ARBA00007951"/>
    </source>
</evidence>
<gene>
    <name evidence="10" type="ORF">CLV42_107283</name>
</gene>
<dbReference type="SUPFAM" id="SSF51445">
    <property type="entry name" value="(Trans)glycosidases"/>
    <property type="match status" value="1"/>
</dbReference>
<keyword evidence="11" id="KW-1185">Reference proteome</keyword>
<dbReference type="PANTHER" id="PTHR10030">
    <property type="entry name" value="ALPHA-L-FUCOSIDASE"/>
    <property type="match status" value="1"/>
</dbReference>
<dbReference type="EC" id="3.2.1.51" evidence="3"/>
<feature type="domain" description="Glycoside hydrolase family 29 N-terminal" evidence="9">
    <location>
        <begin position="20"/>
        <end position="359"/>
    </location>
</feature>
<sequence length="455" mass="52511">MKKNLYRFGVLLLLAITMLQAQAQEKKRIGNETPAQKQKRMEWWTHDRFGMFIHWGLYAQAARHEWVKRWERLTNDQYQPYFDMFNPDMFDPKAWAKSAKAAGMKYAVLTTKHHEGFCLFDSKYTDYKATNTAAKRDLVKEFVDAFRAEGIKIGFYYSLLDWHHPDFPIDAYHPQQPAGDADTAYARLNKGRDIAKYRQYMKNQITELLTKYGKIDIMWLDFSYPGNNGHGKSSEDWGSVELLKLIRKLQPGILVDNRLGLEAYEDGADFLTPEQVKPEELEKFRGQTWETCQTFSGSWGYFRDENTWKSTHDLLALLITSVSQGGNLILNVGPTARGVFDDRAQLALTNISNWMKFNNRSIYGCTYAPDTYKAPPNTLLTYNPLTKRLYVHLMEYPGSTLTLPGYKGKVKYCQFTHDNSEILRDKTDAAGNDLILKLPAQKPNVEVPVIELVLN</sequence>
<evidence type="ECO:0000313" key="10">
    <source>
        <dbReference type="EMBL" id="PSL29136.1"/>
    </source>
</evidence>
<evidence type="ECO:0000256" key="4">
    <source>
        <dbReference type="ARBA" id="ARBA00022729"/>
    </source>
</evidence>
<keyword evidence="6" id="KW-0326">Glycosidase</keyword>
<dbReference type="InterPro" id="IPR017853">
    <property type="entry name" value="GH"/>
</dbReference>
<dbReference type="SMART" id="SM00812">
    <property type="entry name" value="Alpha_L_fucos"/>
    <property type="match status" value="1"/>
</dbReference>
<comment type="function">
    <text evidence="1">Alpha-L-fucosidase is responsible for hydrolyzing the alpha-1,6-linked fucose joined to the reducing-end N-acetylglucosamine of the carbohydrate moieties of glycoproteins.</text>
</comment>
<evidence type="ECO:0000256" key="1">
    <source>
        <dbReference type="ARBA" id="ARBA00004071"/>
    </source>
</evidence>
<feature type="signal peptide" evidence="8">
    <location>
        <begin position="1"/>
        <end position="23"/>
    </location>
</feature>
<feature type="site" description="May be important for catalysis" evidence="7">
    <location>
        <position position="292"/>
    </location>
</feature>
<evidence type="ECO:0000256" key="7">
    <source>
        <dbReference type="PIRSR" id="PIRSR001092-1"/>
    </source>
</evidence>
<dbReference type="GO" id="GO:0016139">
    <property type="term" value="P:glycoside catabolic process"/>
    <property type="evidence" value="ECO:0007669"/>
    <property type="project" value="TreeGrafter"/>
</dbReference>
<dbReference type="GO" id="GO:0006004">
    <property type="term" value="P:fucose metabolic process"/>
    <property type="evidence" value="ECO:0007669"/>
    <property type="project" value="InterPro"/>
</dbReference>
<dbReference type="PIRSF" id="PIRSF001092">
    <property type="entry name" value="Alpha-L-fucosidase"/>
    <property type="match status" value="1"/>
</dbReference>
<dbReference type="Pfam" id="PF01120">
    <property type="entry name" value="Alpha_L_fucos"/>
    <property type="match status" value="1"/>
</dbReference>
<evidence type="ECO:0000256" key="8">
    <source>
        <dbReference type="SAM" id="SignalP"/>
    </source>
</evidence>
<dbReference type="GO" id="GO:0005764">
    <property type="term" value="C:lysosome"/>
    <property type="evidence" value="ECO:0007669"/>
    <property type="project" value="TreeGrafter"/>
</dbReference>
<reference evidence="10 11" key="1">
    <citation type="submission" date="2018-03" db="EMBL/GenBank/DDBJ databases">
        <title>Genomic Encyclopedia of Archaeal and Bacterial Type Strains, Phase II (KMG-II): from individual species to whole genera.</title>
        <authorList>
            <person name="Goeker M."/>
        </authorList>
    </citation>
    <scope>NUCLEOTIDE SEQUENCE [LARGE SCALE GENOMIC DNA]</scope>
    <source>
        <strain evidence="10 11">DSM 18107</strain>
    </source>
</reference>
<proteinExistence type="inferred from homology"/>
<evidence type="ECO:0000256" key="3">
    <source>
        <dbReference type="ARBA" id="ARBA00012662"/>
    </source>
</evidence>
<dbReference type="EMBL" id="PYGK01000007">
    <property type="protein sequence ID" value="PSL29136.1"/>
    <property type="molecule type" value="Genomic_DNA"/>
</dbReference>
<feature type="chain" id="PRO_5015197646" description="alpha-L-fucosidase" evidence="8">
    <location>
        <begin position="24"/>
        <end position="455"/>
    </location>
</feature>
<evidence type="ECO:0000259" key="9">
    <source>
        <dbReference type="Pfam" id="PF01120"/>
    </source>
</evidence>
<comment type="caution">
    <text evidence="10">The sequence shown here is derived from an EMBL/GenBank/DDBJ whole genome shotgun (WGS) entry which is preliminary data.</text>
</comment>
<dbReference type="RefSeq" id="WP_106603509.1">
    <property type="nucleotide sequence ID" value="NZ_PYGK01000007.1"/>
</dbReference>
<keyword evidence="5" id="KW-0378">Hydrolase</keyword>
<protein>
    <recommendedName>
        <fullName evidence="3">alpha-L-fucosidase</fullName>
        <ecNumber evidence="3">3.2.1.51</ecNumber>
    </recommendedName>
</protein>
<dbReference type="InterPro" id="IPR016286">
    <property type="entry name" value="FUC_metazoa-typ"/>
</dbReference>
<dbReference type="PRINTS" id="PR00741">
    <property type="entry name" value="GLHYDRLASE29"/>
</dbReference>
<evidence type="ECO:0000313" key="11">
    <source>
        <dbReference type="Proteomes" id="UP000240978"/>
    </source>
</evidence>
<evidence type="ECO:0000256" key="5">
    <source>
        <dbReference type="ARBA" id="ARBA00022801"/>
    </source>
</evidence>
<dbReference type="PANTHER" id="PTHR10030:SF37">
    <property type="entry name" value="ALPHA-L-FUCOSIDASE-RELATED"/>
    <property type="match status" value="1"/>
</dbReference>
<dbReference type="InterPro" id="IPR057739">
    <property type="entry name" value="Glyco_hydro_29_N"/>
</dbReference>
<evidence type="ECO:0000256" key="6">
    <source>
        <dbReference type="ARBA" id="ARBA00023295"/>
    </source>
</evidence>
<dbReference type="Gene3D" id="3.20.20.80">
    <property type="entry name" value="Glycosidases"/>
    <property type="match status" value="1"/>
</dbReference>
<dbReference type="OrthoDB" id="107551at2"/>
<name>A0A2P8G5B1_9BACT</name>
<comment type="similarity">
    <text evidence="2">Belongs to the glycosyl hydrolase 29 family.</text>
</comment>
<dbReference type="GO" id="GO:0004560">
    <property type="term" value="F:alpha-L-fucosidase activity"/>
    <property type="evidence" value="ECO:0007669"/>
    <property type="project" value="InterPro"/>
</dbReference>